<dbReference type="CDD" id="cd01392">
    <property type="entry name" value="HTH_LacI"/>
    <property type="match status" value="1"/>
</dbReference>
<dbReference type="InterPro" id="IPR028082">
    <property type="entry name" value="Peripla_BP_I"/>
</dbReference>
<reference evidence="6 7" key="1">
    <citation type="submission" date="2021-08" db="EMBL/GenBank/DDBJ databases">
        <title>Genomic Architecture of Streptomyces flavotricini NGL1 and Streptomyces erythrochromogenes HMS4 With Differential Plant Beneficial attributes and laccase production capabilities.</title>
        <authorList>
            <person name="Salwan R."/>
            <person name="Kaur R."/>
            <person name="Sharma V."/>
        </authorList>
    </citation>
    <scope>NUCLEOTIDE SEQUENCE [LARGE SCALE GENOMIC DNA]</scope>
    <source>
        <strain evidence="6 7">NGL1</strain>
    </source>
</reference>
<gene>
    <name evidence="6" type="ORF">K7B10_33455</name>
</gene>
<dbReference type="SUPFAM" id="SSF53822">
    <property type="entry name" value="Periplasmic binding protein-like I"/>
    <property type="match status" value="1"/>
</dbReference>
<dbReference type="PROSITE" id="PS50932">
    <property type="entry name" value="HTH_LACI_2"/>
    <property type="match status" value="1"/>
</dbReference>
<dbReference type="Pfam" id="PF13377">
    <property type="entry name" value="Peripla_BP_3"/>
    <property type="match status" value="1"/>
</dbReference>
<organism evidence="6 7">
    <name type="scientific">Streptomyces flavotricini</name>
    <dbReference type="NCBI Taxonomy" id="66888"/>
    <lineage>
        <taxon>Bacteria</taxon>
        <taxon>Bacillati</taxon>
        <taxon>Actinomycetota</taxon>
        <taxon>Actinomycetes</taxon>
        <taxon>Kitasatosporales</taxon>
        <taxon>Streptomycetaceae</taxon>
        <taxon>Streptomyces</taxon>
    </lineage>
</organism>
<dbReference type="Proteomes" id="UP001520654">
    <property type="component" value="Unassembled WGS sequence"/>
</dbReference>
<keyword evidence="2" id="KW-0238">DNA-binding</keyword>
<name>A0ABS8EF83_9ACTN</name>
<dbReference type="InterPro" id="IPR010982">
    <property type="entry name" value="Lambda_DNA-bd_dom_sf"/>
</dbReference>
<dbReference type="PANTHER" id="PTHR30146">
    <property type="entry name" value="LACI-RELATED TRANSCRIPTIONAL REPRESSOR"/>
    <property type="match status" value="1"/>
</dbReference>
<evidence type="ECO:0000313" key="6">
    <source>
        <dbReference type="EMBL" id="MCC0099604.1"/>
    </source>
</evidence>
<dbReference type="Gene3D" id="3.40.50.2300">
    <property type="match status" value="2"/>
</dbReference>
<comment type="caution">
    <text evidence="6">The sequence shown here is derived from an EMBL/GenBank/DDBJ whole genome shotgun (WGS) entry which is preliminary data.</text>
</comment>
<dbReference type="PROSITE" id="PS00356">
    <property type="entry name" value="HTH_LACI_1"/>
    <property type="match status" value="1"/>
</dbReference>
<dbReference type="SMART" id="SM00354">
    <property type="entry name" value="HTH_LACI"/>
    <property type="match status" value="1"/>
</dbReference>
<evidence type="ECO:0000259" key="5">
    <source>
        <dbReference type="PROSITE" id="PS50932"/>
    </source>
</evidence>
<dbReference type="InterPro" id="IPR046335">
    <property type="entry name" value="LacI/GalR-like_sensor"/>
</dbReference>
<feature type="compositionally biased region" description="Polar residues" evidence="4">
    <location>
        <begin position="15"/>
        <end position="29"/>
    </location>
</feature>
<keyword evidence="1" id="KW-0805">Transcription regulation</keyword>
<dbReference type="Gene3D" id="1.10.260.40">
    <property type="entry name" value="lambda repressor-like DNA-binding domains"/>
    <property type="match status" value="1"/>
</dbReference>
<evidence type="ECO:0000256" key="4">
    <source>
        <dbReference type="SAM" id="MobiDB-lite"/>
    </source>
</evidence>
<sequence>MARPEPPVACPQHPVTETHSPAQCLSSRSEPGPARPATSGGFRPVPQTRRPSDPRYGNRPTMKDVASRAGVGLKTVSRVVNGEAGVTPDTVRRVQEAIEALGFRRNDSARVLRKGRTATVGLVLEDLADPFYGPLNRAVEEVARAHGALLINGSSAEDPDRERELALALCARRVDGLIVIPAGDDHRYLEPEIRAGVATVFVDRPAGRIDADVVLSDSFGGARAGVAHLIGGGHRRIAFIGDHPHIHTATERLRGYRAAMADAGLPVAEPWVSLGSTSPDRVGEAARAMLAGPDPVTAVFAGNNRVTVTLVRVLAEHPRPVALVGFDDFELADLLRPGVTVVAQDAAALGRVATDRLFQRLAGAALAPARIELPTRLIPRGSGELPPAP</sequence>
<dbReference type="InterPro" id="IPR000843">
    <property type="entry name" value="HTH_LacI"/>
</dbReference>
<dbReference type="CDD" id="cd06267">
    <property type="entry name" value="PBP1_LacI_sugar_binding-like"/>
    <property type="match status" value="1"/>
</dbReference>
<feature type="domain" description="HTH lacI-type" evidence="5">
    <location>
        <begin position="60"/>
        <end position="114"/>
    </location>
</feature>
<dbReference type="SUPFAM" id="SSF47413">
    <property type="entry name" value="lambda repressor-like DNA-binding domains"/>
    <property type="match status" value="1"/>
</dbReference>
<accession>A0ABS8EF83</accession>
<evidence type="ECO:0000256" key="3">
    <source>
        <dbReference type="ARBA" id="ARBA00023163"/>
    </source>
</evidence>
<dbReference type="PANTHER" id="PTHR30146:SF109">
    <property type="entry name" value="HTH-TYPE TRANSCRIPTIONAL REGULATOR GALS"/>
    <property type="match status" value="1"/>
</dbReference>
<evidence type="ECO:0000256" key="2">
    <source>
        <dbReference type="ARBA" id="ARBA00023125"/>
    </source>
</evidence>
<evidence type="ECO:0000256" key="1">
    <source>
        <dbReference type="ARBA" id="ARBA00023015"/>
    </source>
</evidence>
<feature type="region of interest" description="Disordered" evidence="4">
    <location>
        <begin position="1"/>
        <end position="66"/>
    </location>
</feature>
<keyword evidence="3" id="KW-0804">Transcription</keyword>
<dbReference type="EMBL" id="JAINUL010000001">
    <property type="protein sequence ID" value="MCC0099604.1"/>
    <property type="molecule type" value="Genomic_DNA"/>
</dbReference>
<dbReference type="Pfam" id="PF00356">
    <property type="entry name" value="LacI"/>
    <property type="match status" value="1"/>
</dbReference>
<evidence type="ECO:0000313" key="7">
    <source>
        <dbReference type="Proteomes" id="UP001520654"/>
    </source>
</evidence>
<proteinExistence type="predicted"/>
<keyword evidence="7" id="KW-1185">Reference proteome</keyword>
<protein>
    <submittedName>
        <fullName evidence="6">LacI family transcriptional regulator</fullName>
    </submittedName>
</protein>